<accession>A0A1F6BW79</accession>
<evidence type="ECO:0000256" key="1">
    <source>
        <dbReference type="SAM" id="Coils"/>
    </source>
</evidence>
<name>A0A1F6BW79_9BACT</name>
<evidence type="ECO:0000313" key="2">
    <source>
        <dbReference type="EMBL" id="OGG41206.1"/>
    </source>
</evidence>
<feature type="coiled-coil region" evidence="1">
    <location>
        <begin position="29"/>
        <end position="91"/>
    </location>
</feature>
<sequence length="95" mass="11204">MKKKKDIDTKIDELAQMVARGFSETHEDISRVEVRVGHIEARVERIEEDSLIKADLIRLRGDIDIMLDKHVGTFRKDYDELAMRVKKLERRVFAH</sequence>
<proteinExistence type="predicted"/>
<organism evidence="2 3">
    <name type="scientific">Candidatus Kaiserbacteria bacterium GWA2_50_9</name>
    <dbReference type="NCBI Taxonomy" id="1798474"/>
    <lineage>
        <taxon>Bacteria</taxon>
        <taxon>Candidatus Kaiseribacteriota</taxon>
    </lineage>
</organism>
<keyword evidence="1" id="KW-0175">Coiled coil</keyword>
<comment type="caution">
    <text evidence="2">The sequence shown here is derived from an EMBL/GenBank/DDBJ whole genome shotgun (WGS) entry which is preliminary data.</text>
</comment>
<protein>
    <submittedName>
        <fullName evidence="2">Uncharacterized protein</fullName>
    </submittedName>
</protein>
<dbReference type="Proteomes" id="UP000179014">
    <property type="component" value="Unassembled WGS sequence"/>
</dbReference>
<dbReference type="EMBL" id="MFKN01000005">
    <property type="protein sequence ID" value="OGG41206.1"/>
    <property type="molecule type" value="Genomic_DNA"/>
</dbReference>
<reference evidence="2 3" key="1">
    <citation type="journal article" date="2016" name="Nat. Commun.">
        <title>Thousands of microbial genomes shed light on interconnected biogeochemical processes in an aquifer system.</title>
        <authorList>
            <person name="Anantharaman K."/>
            <person name="Brown C.T."/>
            <person name="Hug L.A."/>
            <person name="Sharon I."/>
            <person name="Castelle C.J."/>
            <person name="Probst A.J."/>
            <person name="Thomas B.C."/>
            <person name="Singh A."/>
            <person name="Wilkins M.J."/>
            <person name="Karaoz U."/>
            <person name="Brodie E.L."/>
            <person name="Williams K.H."/>
            <person name="Hubbard S.S."/>
            <person name="Banfield J.F."/>
        </authorList>
    </citation>
    <scope>NUCLEOTIDE SEQUENCE [LARGE SCALE GENOMIC DNA]</scope>
</reference>
<dbReference type="AlphaFoldDB" id="A0A1F6BW79"/>
<gene>
    <name evidence="2" type="ORF">A2118_03050</name>
</gene>
<evidence type="ECO:0000313" key="3">
    <source>
        <dbReference type="Proteomes" id="UP000179014"/>
    </source>
</evidence>